<evidence type="ECO:0000256" key="1">
    <source>
        <dbReference type="ARBA" id="ARBA00000085"/>
    </source>
</evidence>
<keyword evidence="7" id="KW-0418">Kinase</keyword>
<dbReference type="InterPro" id="IPR050351">
    <property type="entry name" value="BphY/WalK/GraS-like"/>
</dbReference>
<dbReference type="GO" id="GO:0016036">
    <property type="term" value="P:cellular response to phosphate starvation"/>
    <property type="evidence" value="ECO:0007669"/>
    <property type="project" value="TreeGrafter"/>
</dbReference>
<evidence type="ECO:0000256" key="4">
    <source>
        <dbReference type="ARBA" id="ARBA00022475"/>
    </source>
</evidence>
<evidence type="ECO:0000256" key="6">
    <source>
        <dbReference type="ARBA" id="ARBA00022692"/>
    </source>
</evidence>
<dbReference type="PROSITE" id="PS50109">
    <property type="entry name" value="HIS_KIN"/>
    <property type="match status" value="1"/>
</dbReference>
<evidence type="ECO:0000256" key="7">
    <source>
        <dbReference type="ARBA" id="ARBA00022777"/>
    </source>
</evidence>
<dbReference type="GO" id="GO:0000155">
    <property type="term" value="F:phosphorelay sensor kinase activity"/>
    <property type="evidence" value="ECO:0007669"/>
    <property type="project" value="TreeGrafter"/>
</dbReference>
<accession>A0A1L8QUN0</accession>
<comment type="caution">
    <text evidence="13">The sequence shown here is derived from an EMBL/GenBank/DDBJ whole genome shotgun (WGS) entry which is preliminary data.</text>
</comment>
<feature type="transmembrane region" description="Helical" evidence="11">
    <location>
        <begin position="9"/>
        <end position="28"/>
    </location>
</feature>
<keyword evidence="8 11" id="KW-1133">Transmembrane helix</keyword>
<keyword evidence="5" id="KW-0808">Transferase</keyword>
<dbReference type="EC" id="2.7.13.3" evidence="3"/>
<dbReference type="InterPro" id="IPR005467">
    <property type="entry name" value="His_kinase_dom"/>
</dbReference>
<keyword evidence="14" id="KW-1185">Reference proteome</keyword>
<evidence type="ECO:0000256" key="9">
    <source>
        <dbReference type="ARBA" id="ARBA00023012"/>
    </source>
</evidence>
<dbReference type="Pfam" id="PF02518">
    <property type="entry name" value="HATPase_c"/>
    <property type="match status" value="1"/>
</dbReference>
<dbReference type="Gene3D" id="3.30.565.10">
    <property type="entry name" value="Histidine kinase-like ATPase, C-terminal domain"/>
    <property type="match status" value="1"/>
</dbReference>
<feature type="domain" description="Histidine kinase" evidence="12">
    <location>
        <begin position="116"/>
        <end position="322"/>
    </location>
</feature>
<evidence type="ECO:0000256" key="8">
    <source>
        <dbReference type="ARBA" id="ARBA00022989"/>
    </source>
</evidence>
<dbReference type="RefSeq" id="WP_071874398.1">
    <property type="nucleotide sequence ID" value="NZ_JBHSHF010000020.1"/>
</dbReference>
<reference evidence="13 14" key="1">
    <citation type="submission" date="2014-12" db="EMBL/GenBank/DDBJ databases">
        <title>Draft genome sequences of 29 type strains of Enterococci.</title>
        <authorList>
            <person name="Zhong Z."/>
            <person name="Sun Z."/>
            <person name="Liu W."/>
            <person name="Zhang W."/>
            <person name="Zhang H."/>
        </authorList>
    </citation>
    <scope>NUCLEOTIDE SEQUENCE [LARGE SCALE GENOMIC DNA]</scope>
    <source>
        <strain evidence="13 14">DSM 17690</strain>
    </source>
</reference>
<dbReference type="AlphaFoldDB" id="A0A1L8QUN0"/>
<comment type="subcellular location">
    <subcellularLocation>
        <location evidence="2">Cell membrane</location>
        <topology evidence="2">Multi-pass membrane protein</topology>
    </subcellularLocation>
</comment>
<dbReference type="PANTHER" id="PTHR45453:SF2">
    <property type="entry name" value="HISTIDINE KINASE"/>
    <property type="match status" value="1"/>
</dbReference>
<dbReference type="PRINTS" id="PR00344">
    <property type="entry name" value="BCTRLSENSOR"/>
</dbReference>
<organism evidence="13 14">
    <name type="scientific">Enterococcus aquimarinus</name>
    <dbReference type="NCBI Taxonomy" id="328396"/>
    <lineage>
        <taxon>Bacteria</taxon>
        <taxon>Bacillati</taxon>
        <taxon>Bacillota</taxon>
        <taxon>Bacilli</taxon>
        <taxon>Lactobacillales</taxon>
        <taxon>Enterococcaceae</taxon>
        <taxon>Enterococcus</taxon>
    </lineage>
</organism>
<evidence type="ECO:0000256" key="2">
    <source>
        <dbReference type="ARBA" id="ARBA00004651"/>
    </source>
</evidence>
<dbReference type="InterPro" id="IPR004358">
    <property type="entry name" value="Sig_transdc_His_kin-like_C"/>
</dbReference>
<keyword evidence="10 11" id="KW-0472">Membrane</keyword>
<evidence type="ECO:0000256" key="3">
    <source>
        <dbReference type="ARBA" id="ARBA00012438"/>
    </source>
</evidence>
<keyword evidence="4" id="KW-1003">Cell membrane</keyword>
<evidence type="ECO:0000259" key="12">
    <source>
        <dbReference type="PROSITE" id="PS50109"/>
    </source>
</evidence>
<dbReference type="GO" id="GO:0005886">
    <property type="term" value="C:plasma membrane"/>
    <property type="evidence" value="ECO:0007669"/>
    <property type="project" value="UniProtKB-SubCell"/>
</dbReference>
<feature type="transmembrane region" description="Helical" evidence="11">
    <location>
        <begin position="34"/>
        <end position="54"/>
    </location>
</feature>
<sequence length="323" mass="36572">MAYYIKTHWIPFTACLTIIAFVALITGLSDTLGWRLSLYFLGLSAFLFLGLFAYDYYTKRHLYRFLSGHTNQLLPGDSSPVSQKIQVSFDHVRKKEEQQLLLQTKRQEQQITFMNLWVHQMKTPLSVLEMMAQNKQLTPSAVLTETQRLKNGLNIALNEARLSAGFQTDFVLKKLSLIHVVSSAINTQKTAFIQRNIYPAISIPEEMMIISDEKWLAFMIEQLLTNSLKYSYSEGKIDVTAIAHEETIQLTITDYGVGIPASDLPRVKRPFFTGENGRTFGEATGMGLYLVNQVAEGLDIQLQIDSIFGQGTTVTLVFPKIKQ</sequence>
<dbReference type="SMART" id="SM00387">
    <property type="entry name" value="HATPase_c"/>
    <property type="match status" value="1"/>
</dbReference>
<evidence type="ECO:0000256" key="10">
    <source>
        <dbReference type="ARBA" id="ARBA00023136"/>
    </source>
</evidence>
<gene>
    <name evidence="13" type="ORF">RU93_GL001680</name>
</gene>
<dbReference type="PANTHER" id="PTHR45453">
    <property type="entry name" value="PHOSPHATE REGULON SENSOR PROTEIN PHOR"/>
    <property type="match status" value="1"/>
</dbReference>
<evidence type="ECO:0000313" key="14">
    <source>
        <dbReference type="Proteomes" id="UP000182149"/>
    </source>
</evidence>
<dbReference type="OrthoDB" id="9780487at2"/>
<dbReference type="STRING" id="328396.RU93_GL001680"/>
<evidence type="ECO:0000313" key="13">
    <source>
        <dbReference type="EMBL" id="OJG11193.1"/>
    </source>
</evidence>
<dbReference type="SUPFAM" id="SSF55874">
    <property type="entry name" value="ATPase domain of HSP90 chaperone/DNA topoisomerase II/histidine kinase"/>
    <property type="match status" value="1"/>
</dbReference>
<dbReference type="InterPro" id="IPR003594">
    <property type="entry name" value="HATPase_dom"/>
</dbReference>
<protein>
    <recommendedName>
        <fullName evidence="3">histidine kinase</fullName>
        <ecNumber evidence="3">2.7.13.3</ecNumber>
    </recommendedName>
</protein>
<keyword evidence="9" id="KW-0902">Two-component regulatory system</keyword>
<evidence type="ECO:0000256" key="5">
    <source>
        <dbReference type="ARBA" id="ARBA00022679"/>
    </source>
</evidence>
<comment type="catalytic activity">
    <reaction evidence="1">
        <text>ATP + protein L-histidine = ADP + protein N-phospho-L-histidine.</text>
        <dbReference type="EC" id="2.7.13.3"/>
    </reaction>
</comment>
<name>A0A1L8QUN0_9ENTE</name>
<keyword evidence="6 11" id="KW-0812">Transmembrane</keyword>
<dbReference type="GO" id="GO:0004721">
    <property type="term" value="F:phosphoprotein phosphatase activity"/>
    <property type="evidence" value="ECO:0007669"/>
    <property type="project" value="TreeGrafter"/>
</dbReference>
<dbReference type="EMBL" id="JXKD01000004">
    <property type="protein sequence ID" value="OJG11193.1"/>
    <property type="molecule type" value="Genomic_DNA"/>
</dbReference>
<proteinExistence type="predicted"/>
<dbReference type="Proteomes" id="UP000182149">
    <property type="component" value="Unassembled WGS sequence"/>
</dbReference>
<evidence type="ECO:0000256" key="11">
    <source>
        <dbReference type="SAM" id="Phobius"/>
    </source>
</evidence>
<dbReference type="InterPro" id="IPR036890">
    <property type="entry name" value="HATPase_C_sf"/>
</dbReference>